<evidence type="ECO:0000256" key="7">
    <source>
        <dbReference type="PIRSR" id="PIRSR611284-1"/>
    </source>
</evidence>
<dbReference type="PANTHER" id="PTHR42879:SF2">
    <property type="entry name" value="3-OXOACYL-[ACYL-CARRIER-PROTEIN] REDUCTASE FABG"/>
    <property type="match status" value="1"/>
</dbReference>
<keyword evidence="12" id="KW-1185">Reference proteome</keyword>
<dbReference type="NCBIfam" id="NF009466">
    <property type="entry name" value="PRK12826.1-2"/>
    <property type="match status" value="1"/>
</dbReference>
<dbReference type="PANTHER" id="PTHR42879">
    <property type="entry name" value="3-OXOACYL-(ACYL-CARRIER-PROTEIN) REDUCTASE"/>
    <property type="match status" value="1"/>
</dbReference>
<evidence type="ECO:0000256" key="9">
    <source>
        <dbReference type="RuleBase" id="RU366074"/>
    </source>
</evidence>
<dbReference type="InterPro" id="IPR002347">
    <property type="entry name" value="SDR_fam"/>
</dbReference>
<dbReference type="EMBL" id="JAEHOC010000004">
    <property type="protein sequence ID" value="KAG2442797.1"/>
    <property type="molecule type" value="Genomic_DNA"/>
</dbReference>
<reference evidence="11" key="1">
    <citation type="journal article" date="2020" name="bioRxiv">
        <title>Comparative genomics of Chlamydomonas.</title>
        <authorList>
            <person name="Craig R.J."/>
            <person name="Hasan A.R."/>
            <person name="Ness R.W."/>
            <person name="Keightley P.D."/>
        </authorList>
    </citation>
    <scope>NUCLEOTIDE SEQUENCE</scope>
    <source>
        <strain evidence="11">SAG 7.73</strain>
    </source>
</reference>
<dbReference type="SMART" id="SM00822">
    <property type="entry name" value="PKS_KR"/>
    <property type="match status" value="1"/>
</dbReference>
<dbReference type="UniPathway" id="UPA00094"/>
<keyword evidence="4 8" id="KW-0521">NADP</keyword>
<dbReference type="InterPro" id="IPR050259">
    <property type="entry name" value="SDR"/>
</dbReference>
<dbReference type="Pfam" id="PF13561">
    <property type="entry name" value="adh_short_C2"/>
    <property type="match status" value="1"/>
</dbReference>
<dbReference type="PRINTS" id="PR00080">
    <property type="entry name" value="SDRFAMILY"/>
</dbReference>
<comment type="catalytic activity">
    <reaction evidence="6 9">
        <text>a (3R)-hydroxyacyl-[ACP] + NADP(+) = a 3-oxoacyl-[ACP] + NADPH + H(+)</text>
        <dbReference type="Rhea" id="RHEA:17397"/>
        <dbReference type="Rhea" id="RHEA-COMP:9916"/>
        <dbReference type="Rhea" id="RHEA-COMP:9945"/>
        <dbReference type="ChEBI" id="CHEBI:15378"/>
        <dbReference type="ChEBI" id="CHEBI:57783"/>
        <dbReference type="ChEBI" id="CHEBI:58349"/>
        <dbReference type="ChEBI" id="CHEBI:78776"/>
        <dbReference type="ChEBI" id="CHEBI:78827"/>
        <dbReference type="EC" id="1.1.1.100"/>
    </reaction>
</comment>
<comment type="similarity">
    <text evidence="2 9">Belongs to the short-chain dehydrogenases/reductases (SDR) family.</text>
</comment>
<feature type="active site" description="Proton acceptor" evidence="7">
    <location>
        <position position="231"/>
    </location>
</feature>
<sequence length="324" mass="33156">MLAAKHAQATARGVTRAQAPMMAALRASSGVRAFTAAACGSSAPLSSAAASSAAPRAAGAPARGRAGLVVKAQAADASAERPVCLVTGASRGIGKAIALALAKEGARVAINYSASAGAAEEVAAAVVAAGGEAMVVGANVGKREEIDRMFKEVMDKWGRVDVLVNNAGITRDTLMMRMKPEMWDDVIACNLSGVFYCTQNATKIMGKQKKGRIINITSVVGIVGNAGQANYSAAKAGVIGLTKTTAREYAGRTLTCNAVAPGFIASDMTAAIDKKYEETILKGIPLGRYGQPEEVAGLVRFLALDPAAAYITGQVYNVDGGMVM</sequence>
<feature type="binding site" evidence="8">
    <location>
        <position position="264"/>
    </location>
    <ligand>
        <name>NADP(+)</name>
        <dbReference type="ChEBI" id="CHEBI:58349"/>
    </ligand>
</feature>
<evidence type="ECO:0000313" key="11">
    <source>
        <dbReference type="EMBL" id="KAG2442797.1"/>
    </source>
</evidence>
<evidence type="ECO:0000256" key="5">
    <source>
        <dbReference type="ARBA" id="ARBA00023002"/>
    </source>
</evidence>
<evidence type="ECO:0000256" key="4">
    <source>
        <dbReference type="ARBA" id="ARBA00022857"/>
    </source>
</evidence>
<proteinExistence type="inferred from homology"/>
<keyword evidence="9" id="KW-0444">Lipid biosynthesis</keyword>
<dbReference type="InterPro" id="IPR057326">
    <property type="entry name" value="KR_dom"/>
</dbReference>
<comment type="subunit">
    <text evidence="9">Homotetramer.</text>
</comment>
<evidence type="ECO:0000256" key="1">
    <source>
        <dbReference type="ARBA" id="ARBA00005194"/>
    </source>
</evidence>
<dbReference type="Gene3D" id="3.40.50.720">
    <property type="entry name" value="NAD(P)-binding Rossmann-like Domain"/>
    <property type="match status" value="1"/>
</dbReference>
<protein>
    <recommendedName>
        <fullName evidence="3 9">3-oxoacyl-[acyl-carrier-protein] reductase</fullName>
        <ecNumber evidence="3 9">1.1.1.100</ecNumber>
    </recommendedName>
</protein>
<feature type="binding site" evidence="8">
    <location>
        <begin position="231"/>
        <end position="235"/>
    </location>
    <ligand>
        <name>NADP(+)</name>
        <dbReference type="ChEBI" id="CHEBI:58349"/>
    </ligand>
</feature>
<dbReference type="OrthoDB" id="1393670at2759"/>
<evidence type="ECO:0000256" key="8">
    <source>
        <dbReference type="PIRSR" id="PIRSR611284-2"/>
    </source>
</evidence>
<dbReference type="EC" id="1.1.1.100" evidence="3 9"/>
<evidence type="ECO:0000256" key="2">
    <source>
        <dbReference type="ARBA" id="ARBA00006484"/>
    </source>
</evidence>
<gene>
    <name evidence="11" type="ORF">HXX76_002876</name>
</gene>
<dbReference type="FunFam" id="3.40.50.720:FF:000115">
    <property type="entry name" value="3-oxoacyl-[acyl-carrier-protein] reductase FabG"/>
    <property type="match status" value="1"/>
</dbReference>
<comment type="pathway">
    <text evidence="1 9">Lipid metabolism; fatty acid biosynthesis.</text>
</comment>
<dbReference type="InterPro" id="IPR020904">
    <property type="entry name" value="Sc_DH/Rdtase_CS"/>
</dbReference>
<feature type="binding site" evidence="8">
    <location>
        <begin position="139"/>
        <end position="140"/>
    </location>
    <ligand>
        <name>NADP(+)</name>
        <dbReference type="ChEBI" id="CHEBI:58349"/>
    </ligand>
</feature>
<dbReference type="Proteomes" id="UP000650467">
    <property type="component" value="Unassembled WGS sequence"/>
</dbReference>
<keyword evidence="5 9" id="KW-0560">Oxidoreductase</keyword>
<dbReference type="AlphaFoldDB" id="A0A835W6X1"/>
<comment type="caution">
    <text evidence="11">The sequence shown here is derived from an EMBL/GenBank/DDBJ whole genome shotgun (WGS) entry which is preliminary data.</text>
</comment>
<dbReference type="InterPro" id="IPR036291">
    <property type="entry name" value="NAD(P)-bd_dom_sf"/>
</dbReference>
<dbReference type="CDD" id="cd05333">
    <property type="entry name" value="BKR_SDR_c"/>
    <property type="match status" value="1"/>
</dbReference>
<dbReference type="NCBIfam" id="TIGR01830">
    <property type="entry name" value="3oxo_ACP_reduc"/>
    <property type="match status" value="1"/>
</dbReference>
<organism evidence="11 12">
    <name type="scientific">Chlamydomonas incerta</name>
    <dbReference type="NCBI Taxonomy" id="51695"/>
    <lineage>
        <taxon>Eukaryota</taxon>
        <taxon>Viridiplantae</taxon>
        <taxon>Chlorophyta</taxon>
        <taxon>core chlorophytes</taxon>
        <taxon>Chlorophyceae</taxon>
        <taxon>CS clade</taxon>
        <taxon>Chlamydomonadales</taxon>
        <taxon>Chlamydomonadaceae</taxon>
        <taxon>Chlamydomonas</taxon>
    </lineage>
</organism>
<dbReference type="PROSITE" id="PS00061">
    <property type="entry name" value="ADH_SHORT"/>
    <property type="match status" value="1"/>
</dbReference>
<keyword evidence="9" id="KW-0443">Lipid metabolism</keyword>
<name>A0A835W6X1_CHLIN</name>
<keyword evidence="9" id="KW-0276">Fatty acid metabolism</keyword>
<dbReference type="GO" id="GO:0006633">
    <property type="term" value="P:fatty acid biosynthetic process"/>
    <property type="evidence" value="ECO:0007669"/>
    <property type="project" value="UniProtKB-UniPathway"/>
</dbReference>
<evidence type="ECO:0000313" key="12">
    <source>
        <dbReference type="Proteomes" id="UP000650467"/>
    </source>
</evidence>
<keyword evidence="9" id="KW-0275">Fatty acid biosynthesis</keyword>
<dbReference type="InterPro" id="IPR011284">
    <property type="entry name" value="3oxo_ACP_reduc"/>
</dbReference>
<dbReference type="SUPFAM" id="SSF51735">
    <property type="entry name" value="NAD(P)-binding Rossmann-fold domains"/>
    <property type="match status" value="1"/>
</dbReference>
<accession>A0A835W6X1</accession>
<evidence type="ECO:0000256" key="3">
    <source>
        <dbReference type="ARBA" id="ARBA00012948"/>
    </source>
</evidence>
<feature type="binding site" evidence="8">
    <location>
        <position position="166"/>
    </location>
    <ligand>
        <name>NADP(+)</name>
        <dbReference type="ChEBI" id="CHEBI:58349"/>
    </ligand>
</feature>
<dbReference type="PRINTS" id="PR00081">
    <property type="entry name" value="GDHRDH"/>
</dbReference>
<dbReference type="GO" id="GO:0051287">
    <property type="term" value="F:NAD binding"/>
    <property type="evidence" value="ECO:0007669"/>
    <property type="project" value="UniProtKB-UniRule"/>
</dbReference>
<evidence type="ECO:0000256" key="6">
    <source>
        <dbReference type="ARBA" id="ARBA00048508"/>
    </source>
</evidence>
<feature type="domain" description="Ketoreductase" evidence="10">
    <location>
        <begin position="82"/>
        <end position="262"/>
    </location>
</feature>
<dbReference type="GO" id="GO:0009507">
    <property type="term" value="C:chloroplast"/>
    <property type="evidence" value="ECO:0007669"/>
    <property type="project" value="UniProtKB-SubCell"/>
</dbReference>
<dbReference type="GO" id="GO:0004316">
    <property type="term" value="F:3-oxoacyl-[acyl-carrier-protein] reductase (NADPH) activity"/>
    <property type="evidence" value="ECO:0007669"/>
    <property type="project" value="UniProtKB-UniRule"/>
</dbReference>
<comment type="subcellular location">
    <subcellularLocation>
        <location evidence="9">Plastid</location>
        <location evidence="9">Chloroplast</location>
    </subcellularLocation>
    <subcellularLocation>
        <location evidence="9">Plastid</location>
    </subcellularLocation>
    <text evidence="9">And non-photosynthetic plastids.</text>
</comment>
<evidence type="ECO:0000259" key="10">
    <source>
        <dbReference type="SMART" id="SM00822"/>
    </source>
</evidence>
<feature type="binding site" evidence="8">
    <location>
        <begin position="88"/>
        <end position="91"/>
    </location>
    <ligand>
        <name>NADP(+)</name>
        <dbReference type="ChEBI" id="CHEBI:58349"/>
    </ligand>
</feature>